<keyword evidence="1" id="KW-0732">Signal</keyword>
<proteinExistence type="predicted"/>
<feature type="signal peptide" evidence="1">
    <location>
        <begin position="1"/>
        <end position="30"/>
    </location>
</feature>
<dbReference type="RefSeq" id="WP_015331265.1">
    <property type="nucleotide sequence ID" value="NC_020054.1"/>
</dbReference>
<name>I0K7R3_9BACT</name>
<feature type="chain" id="PRO_5003630284" description="D-alanyl-D-alanine carboxypeptidase" evidence="1">
    <location>
        <begin position="31"/>
        <end position="86"/>
    </location>
</feature>
<organism evidence="2 3">
    <name type="scientific">Fibrella aestuarina BUZ 2</name>
    <dbReference type="NCBI Taxonomy" id="1166018"/>
    <lineage>
        <taxon>Bacteria</taxon>
        <taxon>Pseudomonadati</taxon>
        <taxon>Bacteroidota</taxon>
        <taxon>Cytophagia</taxon>
        <taxon>Cytophagales</taxon>
        <taxon>Spirosomataceae</taxon>
        <taxon>Fibrella</taxon>
    </lineage>
</organism>
<dbReference type="Proteomes" id="UP000011058">
    <property type="component" value="Chromosome"/>
</dbReference>
<evidence type="ECO:0008006" key="4">
    <source>
        <dbReference type="Google" id="ProtNLM"/>
    </source>
</evidence>
<evidence type="ECO:0000313" key="3">
    <source>
        <dbReference type="Proteomes" id="UP000011058"/>
    </source>
</evidence>
<dbReference type="AlphaFoldDB" id="I0K7R3"/>
<evidence type="ECO:0000313" key="2">
    <source>
        <dbReference type="EMBL" id="CCH00166.1"/>
    </source>
</evidence>
<keyword evidence="3" id="KW-1185">Reference proteome</keyword>
<dbReference type="eggNOG" id="ENOG5033N17">
    <property type="taxonomic scope" value="Bacteria"/>
</dbReference>
<dbReference type="OrthoDB" id="965336at2"/>
<dbReference type="EMBL" id="HE796683">
    <property type="protein sequence ID" value="CCH00166.1"/>
    <property type="molecule type" value="Genomic_DNA"/>
</dbReference>
<dbReference type="HOGENOM" id="CLU_2493283_0_0_10"/>
<protein>
    <recommendedName>
        <fullName evidence="4">D-alanyl-D-alanine carboxypeptidase</fullName>
    </recommendedName>
</protein>
<accession>I0K7R3</accession>
<gene>
    <name evidence="2" type="ORF">FAES_2157</name>
</gene>
<dbReference type="STRING" id="1166018.FAES_2157"/>
<reference evidence="2 3" key="1">
    <citation type="journal article" date="2012" name="J. Bacteriol.">
        <title>Genome Sequence of Fibrella aestuarina BUZ 2T, a Filamentous Marine Bacterium.</title>
        <authorList>
            <person name="Filippini M."/>
            <person name="Qi W."/>
            <person name="Blom J."/>
            <person name="Goesmann A."/>
            <person name="Smits T.H."/>
            <person name="Bagheri H.C."/>
        </authorList>
    </citation>
    <scope>NUCLEOTIDE SEQUENCE [LARGE SCALE GENOMIC DNA]</scope>
    <source>
        <strain evidence="3">BUZ 2T</strain>
    </source>
</reference>
<dbReference type="KEGG" id="fae:FAES_2157"/>
<evidence type="ECO:0000256" key="1">
    <source>
        <dbReference type="SAM" id="SignalP"/>
    </source>
</evidence>
<sequence length="86" mass="9528">MKTSTIDLKSFCLGVLAMGAVLLMANKPAAQPVAQAQPCDDTRRYQAVGVDKYAIIIDTKTGRFLYEYGRPNWRKGDFETVIEAAK</sequence>